<dbReference type="RefSeq" id="WP_049216699.1">
    <property type="nucleotide sequence ID" value="NZ_CAUPEW010000002.1"/>
</dbReference>
<accession>A0A2I1M4A6</accession>
<feature type="transmembrane region" description="Helical" evidence="3">
    <location>
        <begin position="204"/>
        <end position="224"/>
    </location>
</feature>
<name>A0A2I1M4A6_9BIFI</name>
<evidence type="ECO:0000313" key="6">
    <source>
        <dbReference type="Proteomes" id="UP000242263"/>
    </source>
</evidence>
<evidence type="ECO:0000259" key="4">
    <source>
        <dbReference type="Pfam" id="PF01757"/>
    </source>
</evidence>
<dbReference type="CDD" id="cd01840">
    <property type="entry name" value="SGNH_hydrolase_yrhL_like"/>
    <property type="match status" value="1"/>
</dbReference>
<feature type="transmembrane region" description="Helical" evidence="3">
    <location>
        <begin position="323"/>
        <end position="342"/>
    </location>
</feature>
<evidence type="ECO:0000256" key="1">
    <source>
        <dbReference type="SAM" id="Coils"/>
    </source>
</evidence>
<proteinExistence type="predicted"/>
<reference evidence="5 6" key="1">
    <citation type="submission" date="2017-12" db="EMBL/GenBank/DDBJ databases">
        <title>Phylogenetic diversity of female urinary microbiome.</title>
        <authorList>
            <person name="Thomas-White K."/>
            <person name="Wolfe A.J."/>
        </authorList>
    </citation>
    <scope>NUCLEOTIDE SEQUENCE [LARGE SCALE GENOMIC DNA]</scope>
    <source>
        <strain evidence="5 6">UMB0064</strain>
    </source>
</reference>
<dbReference type="InterPro" id="IPR050879">
    <property type="entry name" value="Acyltransferase_3"/>
</dbReference>
<protein>
    <submittedName>
        <fullName evidence="5">Acetyltransferase</fullName>
    </submittedName>
</protein>
<dbReference type="Pfam" id="PF01757">
    <property type="entry name" value="Acyl_transf_3"/>
    <property type="match status" value="1"/>
</dbReference>
<feature type="transmembrane region" description="Helical" evidence="3">
    <location>
        <begin position="143"/>
        <end position="161"/>
    </location>
</feature>
<feature type="transmembrane region" description="Helical" evidence="3">
    <location>
        <begin position="299"/>
        <end position="317"/>
    </location>
</feature>
<keyword evidence="3" id="KW-0472">Membrane</keyword>
<feature type="transmembrane region" description="Helical" evidence="3">
    <location>
        <begin position="55"/>
        <end position="77"/>
    </location>
</feature>
<dbReference type="SUPFAM" id="SSF52266">
    <property type="entry name" value="SGNH hydrolase"/>
    <property type="match status" value="1"/>
</dbReference>
<feature type="transmembrane region" description="Helical" evidence="3">
    <location>
        <begin position="354"/>
        <end position="375"/>
    </location>
</feature>
<gene>
    <name evidence="5" type="ORF">CYJ32_05385</name>
</gene>
<dbReference type="GO" id="GO:0016020">
    <property type="term" value="C:membrane"/>
    <property type="evidence" value="ECO:0007669"/>
    <property type="project" value="TreeGrafter"/>
</dbReference>
<feature type="transmembrane region" description="Helical" evidence="3">
    <location>
        <begin position="395"/>
        <end position="416"/>
    </location>
</feature>
<keyword evidence="3" id="KW-0812">Transmembrane</keyword>
<dbReference type="GO" id="GO:0009103">
    <property type="term" value="P:lipopolysaccharide biosynthetic process"/>
    <property type="evidence" value="ECO:0007669"/>
    <property type="project" value="TreeGrafter"/>
</dbReference>
<feature type="transmembrane region" description="Helical" evidence="3">
    <location>
        <begin position="31"/>
        <end position="49"/>
    </location>
</feature>
<organism evidence="5 6">
    <name type="scientific">Alloscardovia omnicolens</name>
    <dbReference type="NCBI Taxonomy" id="419015"/>
    <lineage>
        <taxon>Bacteria</taxon>
        <taxon>Bacillati</taxon>
        <taxon>Actinomycetota</taxon>
        <taxon>Actinomycetes</taxon>
        <taxon>Bifidobacteriales</taxon>
        <taxon>Bifidobacteriaceae</taxon>
        <taxon>Alloscardovia</taxon>
    </lineage>
</organism>
<feature type="transmembrane region" description="Helical" evidence="3">
    <location>
        <begin position="236"/>
        <end position="258"/>
    </location>
</feature>
<dbReference type="PANTHER" id="PTHR23028:SF53">
    <property type="entry name" value="ACYL_TRANSF_3 DOMAIN-CONTAINING PROTEIN"/>
    <property type="match status" value="1"/>
</dbReference>
<dbReference type="PANTHER" id="PTHR23028">
    <property type="entry name" value="ACETYLTRANSFERASE"/>
    <property type="match status" value="1"/>
</dbReference>
<dbReference type="Proteomes" id="UP000242263">
    <property type="component" value="Unassembled WGS sequence"/>
</dbReference>
<keyword evidence="1" id="KW-0175">Coiled coil</keyword>
<sequence length="671" mass="72460">MARTRILTGKQIKALDEGTTVTEHQPKARNLALEGLRGFAILLIILYHFNEHLMPGGFVGVEIFFVLTGFLITRSLLPTAPAAPAPKDPVPAQPLSKKAAKKQKKALKRLHNQPPAPPVSADDKTVSPLKHPLTYISRRFVRIYPLMLTVAGVSVVAAYLLNKDALVAAKKSALWVLTSSFNWYSILNNGDYFAASSPEIFHHLWFVSLIVQMYIIIPLVVLAAKALGKKSSKTTRFAGITLTAILAIASATEMAALFQTTTGASDVSRLYYGTDTHSFGVFLGMCLAFALAKKVKTHSALSIAAFTAFSYLAIVAFTQKEGLFTFSGGLFLVGVAVAIIIADAQSDSSWMNPMLAWKPLTVLGKYSYGLYLWHWPIYVLMKSSVHISKPISDWLVPYASLALAALLTLGTFYLIEKPLKTLKVVKKSGATIASIVVTIVLVISSVSASAVILPQAPDRTQLEQQLYEAQQKLAEQNRKNALERKKRAKLEKEVEEQFAMPSGDNMTGIGDSVMLGASAALNDRFPGITIDAAVSRHSSTGVGIINNMKAAGTLKKYVIIALTTNGLATPDEFQQMSDALGPDHVMILVNAHADRSWIAGSNQNVTTFAQEHPDSALVVNWDAAATAHPEVLGPDGIHTTPDGGGSLYAQTIADALQDWLNQQIAKKVNAG</sequence>
<dbReference type="InterPro" id="IPR002656">
    <property type="entry name" value="Acyl_transf_3_dom"/>
</dbReference>
<feature type="coiled-coil region" evidence="1">
    <location>
        <begin position="459"/>
        <end position="493"/>
    </location>
</feature>
<evidence type="ECO:0000256" key="3">
    <source>
        <dbReference type="SAM" id="Phobius"/>
    </source>
</evidence>
<dbReference type="EMBL" id="PKGU01000003">
    <property type="protein sequence ID" value="PKZ14939.1"/>
    <property type="molecule type" value="Genomic_DNA"/>
</dbReference>
<dbReference type="GO" id="GO:0016747">
    <property type="term" value="F:acyltransferase activity, transferring groups other than amino-acyl groups"/>
    <property type="evidence" value="ECO:0007669"/>
    <property type="project" value="InterPro"/>
</dbReference>
<feature type="domain" description="Acyltransferase 3" evidence="4">
    <location>
        <begin position="134"/>
        <end position="411"/>
    </location>
</feature>
<dbReference type="AlphaFoldDB" id="A0A2I1M4A6"/>
<evidence type="ECO:0000256" key="2">
    <source>
        <dbReference type="SAM" id="MobiDB-lite"/>
    </source>
</evidence>
<feature type="transmembrane region" description="Helical" evidence="3">
    <location>
        <begin position="428"/>
        <end position="453"/>
    </location>
</feature>
<keyword evidence="5" id="KW-0808">Transferase</keyword>
<evidence type="ECO:0000313" key="5">
    <source>
        <dbReference type="EMBL" id="PKZ14939.1"/>
    </source>
</evidence>
<comment type="caution">
    <text evidence="5">The sequence shown here is derived from an EMBL/GenBank/DDBJ whole genome shotgun (WGS) entry which is preliminary data.</text>
</comment>
<keyword evidence="3" id="KW-1133">Transmembrane helix</keyword>
<feature type="transmembrane region" description="Helical" evidence="3">
    <location>
        <begin position="270"/>
        <end position="292"/>
    </location>
</feature>
<feature type="region of interest" description="Disordered" evidence="2">
    <location>
        <begin position="103"/>
        <end position="126"/>
    </location>
</feature>